<keyword evidence="9" id="KW-0325">Glycoprotein</keyword>
<dbReference type="GeneTree" id="ENSGT00940000161381"/>
<feature type="compositionally biased region" description="Polar residues" evidence="16">
    <location>
        <begin position="330"/>
        <end position="344"/>
    </location>
</feature>
<dbReference type="GO" id="GO:0006958">
    <property type="term" value="P:complement activation, classical pathway"/>
    <property type="evidence" value="ECO:0007669"/>
    <property type="project" value="UniProtKB-KW"/>
</dbReference>
<dbReference type="Gene3D" id="2.10.70.10">
    <property type="entry name" value="Complement Module, domain 1"/>
    <property type="match status" value="4"/>
</dbReference>
<evidence type="ECO:0000256" key="11">
    <source>
        <dbReference type="ARBA" id="ARBA00023329"/>
    </source>
</evidence>
<keyword evidence="6" id="KW-0180">Complement pathway</keyword>
<name>A0A2K6EZW9_PROCO</name>
<dbReference type="Ensembl" id="ENSPCOT00000017797.1">
    <property type="protein sequence ID" value="ENSPCOP00000007254.1"/>
    <property type="gene ID" value="ENSPCOG00000014842.1"/>
</dbReference>
<dbReference type="GO" id="GO:0002456">
    <property type="term" value="P:T cell mediated immunity"/>
    <property type="evidence" value="ECO:0007669"/>
    <property type="project" value="Ensembl"/>
</dbReference>
<keyword evidence="8 15" id="KW-1015">Disulfide bond</keyword>
<dbReference type="GO" id="GO:0043382">
    <property type="term" value="P:positive regulation of memory T cell differentiation"/>
    <property type="evidence" value="ECO:0007669"/>
    <property type="project" value="Ensembl"/>
</dbReference>
<dbReference type="PROSITE" id="PS50923">
    <property type="entry name" value="SUSHI"/>
    <property type="match status" value="4"/>
</dbReference>
<reference evidence="19" key="2">
    <citation type="submission" date="2025-09" db="UniProtKB">
        <authorList>
            <consortium name="Ensembl"/>
        </authorList>
    </citation>
    <scope>IDENTIFICATION</scope>
</reference>
<evidence type="ECO:0000256" key="13">
    <source>
        <dbReference type="ARBA" id="ARBA00047055"/>
    </source>
</evidence>
<dbReference type="GO" id="GO:0005576">
    <property type="term" value="C:extracellular region"/>
    <property type="evidence" value="ECO:0007669"/>
    <property type="project" value="GOC"/>
</dbReference>
<keyword evidence="20" id="KW-1185">Reference proteome</keyword>
<dbReference type="Proteomes" id="UP000233160">
    <property type="component" value="Unassembled WGS sequence"/>
</dbReference>
<dbReference type="Pfam" id="PF00084">
    <property type="entry name" value="Sushi"/>
    <property type="match status" value="4"/>
</dbReference>
<evidence type="ECO:0000256" key="15">
    <source>
        <dbReference type="PROSITE-ProRule" id="PRU00302"/>
    </source>
</evidence>
<feature type="disulfide bond" evidence="15">
    <location>
        <begin position="213"/>
        <end position="240"/>
    </location>
</feature>
<evidence type="ECO:0000313" key="19">
    <source>
        <dbReference type="Ensembl" id="ENSPCOP00000007254.1"/>
    </source>
</evidence>
<keyword evidence="10 14" id="KW-0278">Fertilization</keyword>
<dbReference type="InterPro" id="IPR017341">
    <property type="entry name" value="CD46"/>
</dbReference>
<evidence type="ECO:0000256" key="8">
    <source>
        <dbReference type="ARBA" id="ARBA00023157"/>
    </source>
</evidence>
<dbReference type="InterPro" id="IPR050350">
    <property type="entry name" value="Compl-Cell_Adhes-Reg"/>
</dbReference>
<protein>
    <recommendedName>
        <fullName evidence="2 14">Membrane cofactor protein</fullName>
    </recommendedName>
</protein>
<dbReference type="SMART" id="SM00032">
    <property type="entry name" value="CCP"/>
    <property type="match status" value="4"/>
</dbReference>
<feature type="domain" description="Sushi" evidence="18">
    <location>
        <begin position="54"/>
        <end position="116"/>
    </location>
</feature>
<dbReference type="GO" id="GO:0009986">
    <property type="term" value="C:cell surface"/>
    <property type="evidence" value="ECO:0007669"/>
    <property type="project" value="Ensembl"/>
</dbReference>
<keyword evidence="4" id="KW-0732">Signal</keyword>
<keyword evidence="17" id="KW-0812">Transmembrane</keyword>
<evidence type="ECO:0000256" key="7">
    <source>
        <dbReference type="ARBA" id="ARBA00023136"/>
    </source>
</evidence>
<dbReference type="GO" id="GO:0010629">
    <property type="term" value="P:negative regulation of gene expression"/>
    <property type="evidence" value="ECO:0007669"/>
    <property type="project" value="Ensembl"/>
</dbReference>
<dbReference type="PANTHER" id="PTHR19325:SF521">
    <property type="entry name" value="MEMBRANE COFACTOR PROTEIN"/>
    <property type="match status" value="1"/>
</dbReference>
<comment type="function">
    <text evidence="12">Acts as a cofactor for complement factor I, a serine protease which protects autologous cells against complement-mediated injury by cleaving C3b and C4b deposited on host tissue. May be involved in the fusion of the spermatozoa with the oocyte during fertilization. Also acts as a costimulatory factor for T-cells which induces the differentiation of CD4+ into T-regulatory 1 cells. T-regulatory 1 cells suppress immune responses by secreting interleukin-10, and therefore are thought to prevent autoimmunity.</text>
</comment>
<dbReference type="SUPFAM" id="SSF57535">
    <property type="entry name" value="Complement control module/SCR domain"/>
    <property type="match status" value="4"/>
</dbReference>
<dbReference type="STRING" id="379532.ENSPCOP00000007254"/>
<dbReference type="FunFam" id="2.10.70.10:FF:000042">
    <property type="entry name" value="Membrane cofactor protein"/>
    <property type="match status" value="1"/>
</dbReference>
<organism evidence="19 20">
    <name type="scientific">Propithecus coquereli</name>
    <name type="common">Coquerel's sifaka</name>
    <name type="synonym">Propithecus verreauxi coquereli</name>
    <dbReference type="NCBI Taxonomy" id="379532"/>
    <lineage>
        <taxon>Eukaryota</taxon>
        <taxon>Metazoa</taxon>
        <taxon>Chordata</taxon>
        <taxon>Craniata</taxon>
        <taxon>Vertebrata</taxon>
        <taxon>Euteleostomi</taxon>
        <taxon>Mammalia</taxon>
        <taxon>Eutheria</taxon>
        <taxon>Euarchontoglires</taxon>
        <taxon>Primates</taxon>
        <taxon>Strepsirrhini</taxon>
        <taxon>Lemuriformes</taxon>
        <taxon>Indriidae</taxon>
        <taxon>Propithecus</taxon>
    </lineage>
</organism>
<keyword evidence="3 15" id="KW-0768">Sushi</keyword>
<evidence type="ECO:0000256" key="9">
    <source>
        <dbReference type="ARBA" id="ARBA00023180"/>
    </source>
</evidence>
<evidence type="ECO:0000256" key="6">
    <source>
        <dbReference type="ARBA" id="ARBA00022875"/>
    </source>
</evidence>
<sequence>MELVGVPKPYYEVGEEVTYRCKKGYFYVPPLATYTFCEKNHSWFPVSDQPCFRNACPYVKDPENGQALLANGTFAWGYQLHYSCNTGYYLIGEAVVHCELKGEEAVWSAKPAICARILCPPPPKIENGKHTFSDVEVFHYLEAVTYSCDPAPGPEEYSLVGERTLYCASHQKWSSDAPECKVVRCPFPVVANGKQISGFGKTFSYKATVMFECNKGFYLNGSDTIICGGNSTWEPSIPTCPKVSTPSTAKPLNSSVSGPKPTHPTKPPVSNYPGYPNPREGLFDLDDLDAWVIALIVVTALLAVAVIVVGLYKFLQRRKKGKGEVRAEYTSYQHKSTTPAEPTN</sequence>
<dbReference type="GO" id="GO:0042102">
    <property type="term" value="P:positive regulation of T cell proliferation"/>
    <property type="evidence" value="ECO:0007669"/>
    <property type="project" value="Ensembl"/>
</dbReference>
<evidence type="ECO:0000256" key="5">
    <source>
        <dbReference type="ARBA" id="ARBA00022737"/>
    </source>
</evidence>
<dbReference type="OMA" id="CVKGPRP"/>
<dbReference type="InterPro" id="IPR035976">
    <property type="entry name" value="Sushi/SCR/CCP_sf"/>
</dbReference>
<evidence type="ECO:0000256" key="10">
    <source>
        <dbReference type="ARBA" id="ARBA00023279"/>
    </source>
</evidence>
<feature type="domain" description="Sushi" evidence="18">
    <location>
        <begin position="117"/>
        <end position="182"/>
    </location>
</feature>
<keyword evidence="17" id="KW-1133">Transmembrane helix</keyword>
<comment type="caution">
    <text evidence="15">Lacks conserved residue(s) required for the propagation of feature annotation.</text>
</comment>
<dbReference type="GO" id="GO:0032733">
    <property type="term" value="P:positive regulation of interleukin-10 production"/>
    <property type="evidence" value="ECO:0007669"/>
    <property type="project" value="Ensembl"/>
</dbReference>
<keyword evidence="11" id="KW-0968">Cytoplasmic vesicle</keyword>
<dbReference type="GO" id="GO:0002079">
    <property type="term" value="C:inner acrosomal membrane"/>
    <property type="evidence" value="ECO:0007669"/>
    <property type="project" value="UniProtKB-SubCell"/>
</dbReference>
<evidence type="ECO:0000256" key="4">
    <source>
        <dbReference type="ARBA" id="ARBA00022729"/>
    </source>
</evidence>
<dbReference type="PIRSF" id="PIRSF037971">
    <property type="entry name" value="TLX_CD46"/>
    <property type="match status" value="1"/>
</dbReference>
<reference evidence="19" key="1">
    <citation type="submission" date="2025-08" db="UniProtKB">
        <authorList>
            <consortium name="Ensembl"/>
        </authorList>
    </citation>
    <scope>IDENTIFICATION</scope>
</reference>
<feature type="compositionally biased region" description="Polar residues" evidence="16">
    <location>
        <begin position="244"/>
        <end position="257"/>
    </location>
</feature>
<comment type="subunit">
    <text evidence="13">Interacts with C3b. Interacts with C4b. Interacts with moesin/MSN.</text>
</comment>
<dbReference type="GO" id="GO:0035581">
    <property type="term" value="P:sequestering of extracellular ligand from receptor"/>
    <property type="evidence" value="ECO:0007669"/>
    <property type="project" value="Ensembl"/>
</dbReference>
<keyword evidence="5" id="KW-0677">Repeat</keyword>
<accession>A0A2K6EZW9</accession>
<dbReference type="PANTHER" id="PTHR19325">
    <property type="entry name" value="COMPLEMENT COMPONENT-RELATED SUSHI DOMAIN-CONTAINING"/>
    <property type="match status" value="1"/>
</dbReference>
<dbReference type="GO" id="GO:0045591">
    <property type="term" value="P:positive regulation of regulatory T cell differentiation"/>
    <property type="evidence" value="ECO:0007669"/>
    <property type="project" value="Ensembl"/>
</dbReference>
<feature type="transmembrane region" description="Helical" evidence="17">
    <location>
        <begin position="290"/>
        <end position="312"/>
    </location>
</feature>
<feature type="region of interest" description="Disordered" evidence="16">
    <location>
        <begin position="325"/>
        <end position="344"/>
    </location>
</feature>
<comment type="subcellular location">
    <subcellularLocation>
        <location evidence="1">Cytoplasmic vesicle</location>
        <location evidence="1">Secretory vesicle</location>
        <location evidence="1">Acrosome inner membrane</location>
        <topology evidence="1">Single-pass type I membrane protein</topology>
    </subcellularLocation>
</comment>
<feature type="domain" description="Sushi" evidence="18">
    <location>
        <begin position="1"/>
        <end position="53"/>
    </location>
</feature>
<evidence type="ECO:0000256" key="12">
    <source>
        <dbReference type="ARBA" id="ARBA00025258"/>
    </source>
</evidence>
<gene>
    <name evidence="19" type="primary">CD46</name>
</gene>
<keyword evidence="7 14" id="KW-0472">Membrane</keyword>
<dbReference type="GO" id="GO:0071636">
    <property type="term" value="P:positive regulation of transforming growth factor beta production"/>
    <property type="evidence" value="ECO:0007669"/>
    <property type="project" value="Ensembl"/>
</dbReference>
<dbReference type="CDD" id="cd00033">
    <property type="entry name" value="CCP"/>
    <property type="match status" value="4"/>
</dbReference>
<proteinExistence type="predicted"/>
<feature type="region of interest" description="Disordered" evidence="16">
    <location>
        <begin position="244"/>
        <end position="273"/>
    </location>
</feature>
<keyword evidence="6" id="KW-0399">Innate immunity</keyword>
<dbReference type="InterPro" id="IPR000436">
    <property type="entry name" value="Sushi_SCR_CCP_dom"/>
</dbReference>
<evidence type="ECO:0000313" key="20">
    <source>
        <dbReference type="Proteomes" id="UP000233160"/>
    </source>
</evidence>
<keyword evidence="6" id="KW-0391">Immunity</keyword>
<evidence type="ECO:0000259" key="18">
    <source>
        <dbReference type="PROSITE" id="PS50923"/>
    </source>
</evidence>
<feature type="domain" description="Sushi" evidence="18">
    <location>
        <begin position="183"/>
        <end position="242"/>
    </location>
</feature>
<evidence type="ECO:0000256" key="16">
    <source>
        <dbReference type="SAM" id="MobiDB-lite"/>
    </source>
</evidence>
<dbReference type="GO" id="GO:0007338">
    <property type="term" value="P:single fertilization"/>
    <property type="evidence" value="ECO:0007669"/>
    <property type="project" value="UniProtKB-UniRule"/>
</dbReference>
<dbReference type="FunFam" id="2.10.70.10:FF:000014">
    <property type="entry name" value="Membrane cofactor protein"/>
    <property type="match status" value="1"/>
</dbReference>
<dbReference type="GO" id="GO:0045296">
    <property type="term" value="F:cadherin binding"/>
    <property type="evidence" value="ECO:0007669"/>
    <property type="project" value="Ensembl"/>
</dbReference>
<evidence type="ECO:0000256" key="14">
    <source>
        <dbReference type="PIRNR" id="PIRNR037971"/>
    </source>
</evidence>
<dbReference type="AlphaFoldDB" id="A0A2K6EZW9"/>
<dbReference type="GO" id="GO:0005886">
    <property type="term" value="C:plasma membrane"/>
    <property type="evidence" value="ECO:0007669"/>
    <property type="project" value="Ensembl"/>
</dbReference>
<evidence type="ECO:0000256" key="1">
    <source>
        <dbReference type="ARBA" id="ARBA00004537"/>
    </source>
</evidence>
<dbReference type="GO" id="GO:0008593">
    <property type="term" value="P:regulation of Notch signaling pathway"/>
    <property type="evidence" value="ECO:0007669"/>
    <property type="project" value="Ensembl"/>
</dbReference>
<evidence type="ECO:0000256" key="2">
    <source>
        <dbReference type="ARBA" id="ARBA00017517"/>
    </source>
</evidence>
<evidence type="ECO:0000256" key="17">
    <source>
        <dbReference type="SAM" id="Phobius"/>
    </source>
</evidence>
<evidence type="ECO:0000256" key="3">
    <source>
        <dbReference type="ARBA" id="ARBA00022659"/>
    </source>
</evidence>